<evidence type="ECO:0000256" key="6">
    <source>
        <dbReference type="ARBA" id="ARBA00023136"/>
    </source>
</evidence>
<evidence type="ECO:0000256" key="4">
    <source>
        <dbReference type="ARBA" id="ARBA00022692"/>
    </source>
</evidence>
<feature type="domain" description="Type II secretion system protein GspF" evidence="8">
    <location>
        <begin position="268"/>
        <end position="389"/>
    </location>
</feature>
<dbReference type="PRINTS" id="PR00812">
    <property type="entry name" value="BCTERIALGSPF"/>
</dbReference>
<reference evidence="9 10" key="1">
    <citation type="submission" date="2018-09" db="EMBL/GenBank/DDBJ databases">
        <title>Metagenome Assembled Genomes from an Advanced Water Purification Facility.</title>
        <authorList>
            <person name="Stamps B.W."/>
            <person name="Spear J.R."/>
        </authorList>
    </citation>
    <scope>NUCLEOTIDE SEQUENCE [LARGE SCALE GENOMIC DNA]</scope>
    <source>
        <strain evidence="9">Bin_27_1</strain>
    </source>
</reference>
<sequence>MSTWRYRALAADGRRVRGELDAADLGELERLLEARALLLIDAQPRGVRGLLPRRRIARRELIPFCYHLEQLLAAGVPPFESLALLRDAGAEPRLQQVIGALIADVERGLPLSGAAARQPEAFSAVAVSLLRAGEQAGRLPEAIRDIGAALAQEEELASHARRIAIYPAIVATVLLAAVVVALIHVVPELERLLRGTGQRLPLQTRILVGLSAAVRDWGWAMLLVTLAGAASSAHALARSEALRTRVHALLLQLPLVGGILHKLALARFAALFATLYGAGINVIDALHTSTGATANLALRAGLREATGAIEQGRPISVAFEATRVFPPLVIRMLRLGEHTGALDDALAKVASLYRRDVAEGIARLQAAAEPALTILMGGLLLWIASAVLGPIYELITRLPV</sequence>
<dbReference type="Proteomes" id="UP000321192">
    <property type="component" value="Unassembled WGS sequence"/>
</dbReference>
<comment type="subcellular location">
    <subcellularLocation>
        <location evidence="1">Cell membrane</location>
        <topology evidence="1">Multi-pass membrane protein</topology>
    </subcellularLocation>
</comment>
<dbReference type="AlphaFoldDB" id="A0A5C7T8L2"/>
<feature type="transmembrane region" description="Helical" evidence="7">
    <location>
        <begin position="371"/>
        <end position="392"/>
    </location>
</feature>
<dbReference type="Gene3D" id="1.20.81.30">
    <property type="entry name" value="Type II secretion system (T2SS), domain F"/>
    <property type="match status" value="2"/>
</dbReference>
<dbReference type="GO" id="GO:0005886">
    <property type="term" value="C:plasma membrane"/>
    <property type="evidence" value="ECO:0007669"/>
    <property type="project" value="UniProtKB-SubCell"/>
</dbReference>
<evidence type="ECO:0000256" key="2">
    <source>
        <dbReference type="ARBA" id="ARBA00005745"/>
    </source>
</evidence>
<protein>
    <submittedName>
        <fullName evidence="9">Type II secretion system F family protein</fullName>
    </submittedName>
</protein>
<evidence type="ECO:0000256" key="7">
    <source>
        <dbReference type="SAM" id="Phobius"/>
    </source>
</evidence>
<organism evidence="9 10">
    <name type="scientific">Thauera aminoaromatica</name>
    <dbReference type="NCBI Taxonomy" id="164330"/>
    <lineage>
        <taxon>Bacteria</taxon>
        <taxon>Pseudomonadati</taxon>
        <taxon>Pseudomonadota</taxon>
        <taxon>Betaproteobacteria</taxon>
        <taxon>Rhodocyclales</taxon>
        <taxon>Zoogloeaceae</taxon>
        <taxon>Thauera</taxon>
    </lineage>
</organism>
<keyword evidence="3" id="KW-1003">Cell membrane</keyword>
<dbReference type="RefSeq" id="WP_276656517.1">
    <property type="nucleotide sequence ID" value="NZ_JAYRXT010000376.1"/>
</dbReference>
<evidence type="ECO:0000256" key="5">
    <source>
        <dbReference type="ARBA" id="ARBA00022989"/>
    </source>
</evidence>
<evidence type="ECO:0000256" key="3">
    <source>
        <dbReference type="ARBA" id="ARBA00022475"/>
    </source>
</evidence>
<evidence type="ECO:0000259" key="8">
    <source>
        <dbReference type="Pfam" id="PF00482"/>
    </source>
</evidence>
<dbReference type="InterPro" id="IPR003004">
    <property type="entry name" value="GspF/PilC"/>
</dbReference>
<feature type="transmembrane region" description="Helical" evidence="7">
    <location>
        <begin position="163"/>
        <end position="186"/>
    </location>
</feature>
<dbReference type="PANTHER" id="PTHR30012:SF0">
    <property type="entry name" value="TYPE II SECRETION SYSTEM PROTEIN F-RELATED"/>
    <property type="match status" value="1"/>
</dbReference>
<evidence type="ECO:0000313" key="10">
    <source>
        <dbReference type="Proteomes" id="UP000321192"/>
    </source>
</evidence>
<proteinExistence type="inferred from homology"/>
<dbReference type="InterPro" id="IPR018076">
    <property type="entry name" value="T2SS_GspF_dom"/>
</dbReference>
<keyword evidence="4 7" id="KW-0812">Transmembrane</keyword>
<keyword evidence="6 7" id="KW-0472">Membrane</keyword>
<dbReference type="GO" id="GO:0015628">
    <property type="term" value="P:protein secretion by the type II secretion system"/>
    <property type="evidence" value="ECO:0007669"/>
    <property type="project" value="TreeGrafter"/>
</dbReference>
<evidence type="ECO:0000313" key="9">
    <source>
        <dbReference type="EMBL" id="TXH91970.1"/>
    </source>
</evidence>
<dbReference type="Pfam" id="PF00482">
    <property type="entry name" value="T2SSF"/>
    <property type="match status" value="2"/>
</dbReference>
<dbReference type="EMBL" id="SSFD01000023">
    <property type="protein sequence ID" value="TXH91970.1"/>
    <property type="molecule type" value="Genomic_DNA"/>
</dbReference>
<feature type="domain" description="Type II secretion system protein GspF" evidence="8">
    <location>
        <begin position="64"/>
        <end position="187"/>
    </location>
</feature>
<feature type="transmembrane region" description="Helical" evidence="7">
    <location>
        <begin position="217"/>
        <end position="237"/>
    </location>
</feature>
<comment type="similarity">
    <text evidence="2">Belongs to the GSP F family.</text>
</comment>
<keyword evidence="5 7" id="KW-1133">Transmembrane helix</keyword>
<dbReference type="PANTHER" id="PTHR30012">
    <property type="entry name" value="GENERAL SECRETION PATHWAY PROTEIN"/>
    <property type="match status" value="1"/>
</dbReference>
<comment type="caution">
    <text evidence="9">The sequence shown here is derived from an EMBL/GenBank/DDBJ whole genome shotgun (WGS) entry which is preliminary data.</text>
</comment>
<dbReference type="InterPro" id="IPR042094">
    <property type="entry name" value="T2SS_GspF_sf"/>
</dbReference>
<gene>
    <name evidence="9" type="ORF">E6Q80_01505</name>
</gene>
<evidence type="ECO:0000256" key="1">
    <source>
        <dbReference type="ARBA" id="ARBA00004651"/>
    </source>
</evidence>
<name>A0A5C7T8L2_THASP</name>
<accession>A0A5C7T8L2</accession>